<sequence length="114" mass="12828">MAKMVDVGSGLESRDVASLHRDQLEKLLQFKINTKIANEKYLRSHKEVELLLSGFLREVLLQRPENIREFAAALQPILRSCDVERPIHVLNHRAGRDPVNPSSPAPVKEAPLGN</sequence>
<dbReference type="GeneID" id="110081507"/>
<gene>
    <name evidence="3" type="primary">RIIAD1</name>
</gene>
<accession>A0ABM5F550</accession>
<protein>
    <submittedName>
        <fullName evidence="3">RIIa domain-containing protein 1 isoform X1</fullName>
    </submittedName>
</protein>
<name>A0ABM5F550_9SAUR</name>
<feature type="region of interest" description="Disordered" evidence="1">
    <location>
        <begin position="91"/>
        <end position="114"/>
    </location>
</feature>
<evidence type="ECO:0000313" key="3">
    <source>
        <dbReference type="RefSeq" id="XP_072840533.1"/>
    </source>
</evidence>
<dbReference type="SUPFAM" id="SSF47391">
    <property type="entry name" value="Dimerization-anchoring domain of cAMP-dependent PK regulatory subunit"/>
    <property type="match status" value="1"/>
</dbReference>
<dbReference type="InterPro" id="IPR059162">
    <property type="entry name" value="RIIAD1"/>
</dbReference>
<organism evidence="2 3">
    <name type="scientific">Pogona vitticeps</name>
    <name type="common">central bearded dragon</name>
    <dbReference type="NCBI Taxonomy" id="103695"/>
    <lineage>
        <taxon>Eukaryota</taxon>
        <taxon>Metazoa</taxon>
        <taxon>Chordata</taxon>
        <taxon>Craniata</taxon>
        <taxon>Vertebrata</taxon>
        <taxon>Euteleostomi</taxon>
        <taxon>Lepidosauria</taxon>
        <taxon>Squamata</taxon>
        <taxon>Bifurcata</taxon>
        <taxon>Unidentata</taxon>
        <taxon>Episquamata</taxon>
        <taxon>Toxicofera</taxon>
        <taxon>Iguania</taxon>
        <taxon>Acrodonta</taxon>
        <taxon>Agamidae</taxon>
        <taxon>Amphibolurinae</taxon>
        <taxon>Pogona</taxon>
    </lineage>
</organism>
<dbReference type="Proteomes" id="UP001652642">
    <property type="component" value="Chromosome 15"/>
</dbReference>
<evidence type="ECO:0000313" key="2">
    <source>
        <dbReference type="Proteomes" id="UP001652642"/>
    </source>
</evidence>
<dbReference type="CDD" id="cd22971">
    <property type="entry name" value="DD_RIIAD1"/>
    <property type="match status" value="1"/>
</dbReference>
<reference evidence="3" key="1">
    <citation type="submission" date="2025-08" db="UniProtKB">
        <authorList>
            <consortium name="RefSeq"/>
        </authorList>
    </citation>
    <scope>IDENTIFICATION</scope>
</reference>
<keyword evidence="2" id="KW-1185">Reference proteome</keyword>
<dbReference type="RefSeq" id="XP_072840533.1">
    <property type="nucleotide sequence ID" value="XM_072984432.1"/>
</dbReference>
<evidence type="ECO:0000256" key="1">
    <source>
        <dbReference type="SAM" id="MobiDB-lite"/>
    </source>
</evidence>
<proteinExistence type="predicted"/>